<reference evidence="2" key="1">
    <citation type="journal article" date="2021" name="Proc. Natl. Acad. Sci. U.S.A.">
        <title>A Catalog of Tens of Thousands of Viruses from Human Metagenomes Reveals Hidden Associations with Chronic Diseases.</title>
        <authorList>
            <person name="Tisza M.J."/>
            <person name="Buck C.B."/>
        </authorList>
    </citation>
    <scope>NUCLEOTIDE SEQUENCE</scope>
    <source>
        <strain evidence="2">CtQyH19</strain>
    </source>
</reference>
<dbReference type="EMBL" id="BK016121">
    <property type="protein sequence ID" value="DAF96776.1"/>
    <property type="molecule type" value="Genomic_DNA"/>
</dbReference>
<name>A0A8S5UQK3_9CAUD</name>
<evidence type="ECO:0000313" key="2">
    <source>
        <dbReference type="EMBL" id="DAF96776.1"/>
    </source>
</evidence>
<protein>
    <submittedName>
        <fullName evidence="2">Portal protein</fullName>
    </submittedName>
</protein>
<accession>A0A8S5UQK3</accession>
<feature type="region of interest" description="Disordered" evidence="1">
    <location>
        <begin position="781"/>
        <end position="809"/>
    </location>
</feature>
<sequence>MTNVNFKPNQRYTRKQKEANDKAWYKEQIDSLDSMAFSEDFFGGQDVKGRVPEFLRIRSNFDIYNGIINKEDFDSVCRPYGKDVGELPADFTNKDIVSGKIKSLLGMEIRRPFTWKVLAVNSEATTRKEQKQSEMIRDYVYDFITRPIREDIERQKQEEAMGRELTPEEQAQIKEQVEAELQTKIPEEVWTYMEREHQDPAEILSHQILEYLTEKQDIKNKFTSGWKNGVIAGKEIFWVGEVAGEPTLKVINPVRFNCDRSNETEFIEDGEWACYESYMLPTEIMRHFSSELTEQDIDEIYEMYSRRGDASFSKYSFGRADDTLGDGVRVVHCEWKSLKPLKFLTTQDYETGEIIEDVVDELYVLNPEAGDISMKTIWVPTKYEGYKIGLDKYVGLREVPGQYVNIDTLYDCKLSYVGAYYDYNNGKITSILDRMKYYQYIYNIIWYKLELLLGSDKGKVLVFDINKVPKQQGLTLEQWLYYLEANKFAFMDPSEEGNKNGADVTNAVKEIDLSLASDIKKYIELLDYIERRCGESVGITKQVEGQIGSNEAVRNTQQALFQSANILEPYFDIHNIVKRNVIQQLIEVAKAAYTKYQPEYLNYVLDDMSVRMLSIDYDLLENSTYSVFTSNSAKSVEALDTIKQLSHAAMQNQMIDLSDVLVIMNASSAKEAEEKLKASEEQKNKRNQEMQQQQMEAQQKEAQAQREWEEKILDKKHANTIEEIKTKGELDLQKQAMLSVGFNEDKDIDKDGVPDVLEIYKAGVDTELRTRKLDIEEARLEESKKQHEDRMKLENKKMESQIAKSKITS</sequence>
<feature type="compositionally biased region" description="Basic and acidic residues" evidence="1">
    <location>
        <begin position="673"/>
        <end position="688"/>
    </location>
</feature>
<proteinExistence type="predicted"/>
<evidence type="ECO:0000256" key="1">
    <source>
        <dbReference type="SAM" id="MobiDB-lite"/>
    </source>
</evidence>
<feature type="compositionally biased region" description="Low complexity" evidence="1">
    <location>
        <begin position="689"/>
        <end position="702"/>
    </location>
</feature>
<organism evidence="2">
    <name type="scientific">Podoviridae sp. ctQyH19</name>
    <dbReference type="NCBI Taxonomy" id="2825249"/>
    <lineage>
        <taxon>Viruses</taxon>
        <taxon>Duplodnaviria</taxon>
        <taxon>Heunggongvirae</taxon>
        <taxon>Uroviricota</taxon>
        <taxon>Caudoviricetes</taxon>
    </lineage>
</organism>
<feature type="region of interest" description="Disordered" evidence="1">
    <location>
        <begin position="673"/>
        <end position="706"/>
    </location>
</feature>
<feature type="compositionally biased region" description="Basic and acidic residues" evidence="1">
    <location>
        <begin position="781"/>
        <end position="799"/>
    </location>
</feature>